<sequence>MQPDQYPEILKVDHIAKILDISKRRAYEVMEYKGFPLIRIGRLKRVEREAFFQWIKKEARQEEEVIWVKRKRTC</sequence>
<proteinExistence type="predicted"/>
<reference evidence="1 2" key="1">
    <citation type="submission" date="2023-07" db="EMBL/GenBank/DDBJ databases">
        <title>Genomic Encyclopedia of Type Strains, Phase IV (KMG-IV): sequencing the most valuable type-strain genomes for metagenomic binning, comparative biology and taxonomic classification.</title>
        <authorList>
            <person name="Goeker M."/>
        </authorList>
    </citation>
    <scope>NUCLEOTIDE SEQUENCE [LARGE SCALE GENOMIC DNA]</scope>
    <source>
        <strain evidence="1 2">DSM 46876</strain>
    </source>
</reference>
<gene>
    <name evidence="1" type="ORF">J2Z48_001744</name>
</gene>
<dbReference type="AlphaFoldDB" id="A0AAJ1TN27"/>
<dbReference type="Proteomes" id="UP001238450">
    <property type="component" value="Unassembled WGS sequence"/>
</dbReference>
<name>A0AAJ1TN27_9BACL</name>
<keyword evidence="2" id="KW-1185">Reference proteome</keyword>
<protein>
    <submittedName>
        <fullName evidence="1">Excisionase family DNA binding protein</fullName>
    </submittedName>
</protein>
<organism evidence="1 2">
    <name type="scientific">Croceifilum oryzae</name>
    <dbReference type="NCBI Taxonomy" id="1553429"/>
    <lineage>
        <taxon>Bacteria</taxon>
        <taxon>Bacillati</taxon>
        <taxon>Bacillota</taxon>
        <taxon>Bacilli</taxon>
        <taxon>Bacillales</taxon>
        <taxon>Thermoactinomycetaceae</taxon>
        <taxon>Croceifilum</taxon>
    </lineage>
</organism>
<evidence type="ECO:0000313" key="1">
    <source>
        <dbReference type="EMBL" id="MDQ0417571.1"/>
    </source>
</evidence>
<dbReference type="EMBL" id="JAUSUV010000007">
    <property type="protein sequence ID" value="MDQ0417571.1"/>
    <property type="molecule type" value="Genomic_DNA"/>
</dbReference>
<comment type="caution">
    <text evidence="1">The sequence shown here is derived from an EMBL/GenBank/DDBJ whole genome shotgun (WGS) entry which is preliminary data.</text>
</comment>
<evidence type="ECO:0000313" key="2">
    <source>
        <dbReference type="Proteomes" id="UP001238450"/>
    </source>
</evidence>
<accession>A0AAJ1TN27</accession>
<dbReference type="RefSeq" id="WP_307252705.1">
    <property type="nucleotide sequence ID" value="NZ_JAUSUV010000007.1"/>
</dbReference>